<organism evidence="2 3">
    <name type="scientific">Maioricimonas rarisocia</name>
    <dbReference type="NCBI Taxonomy" id="2528026"/>
    <lineage>
        <taxon>Bacteria</taxon>
        <taxon>Pseudomonadati</taxon>
        <taxon>Planctomycetota</taxon>
        <taxon>Planctomycetia</taxon>
        <taxon>Planctomycetales</taxon>
        <taxon>Planctomycetaceae</taxon>
        <taxon>Maioricimonas</taxon>
    </lineage>
</organism>
<dbReference type="EMBL" id="CP036275">
    <property type="protein sequence ID" value="QDU38945.1"/>
    <property type="molecule type" value="Genomic_DNA"/>
</dbReference>
<dbReference type="KEGG" id="mri:Mal4_32770"/>
<keyword evidence="1" id="KW-0472">Membrane</keyword>
<accession>A0A517Z8Z8</accession>
<reference evidence="2 3" key="1">
    <citation type="submission" date="2019-02" db="EMBL/GenBank/DDBJ databases">
        <title>Deep-cultivation of Planctomycetes and their phenomic and genomic characterization uncovers novel biology.</title>
        <authorList>
            <person name="Wiegand S."/>
            <person name="Jogler M."/>
            <person name="Boedeker C."/>
            <person name="Pinto D."/>
            <person name="Vollmers J."/>
            <person name="Rivas-Marin E."/>
            <person name="Kohn T."/>
            <person name="Peeters S.H."/>
            <person name="Heuer A."/>
            <person name="Rast P."/>
            <person name="Oberbeckmann S."/>
            <person name="Bunk B."/>
            <person name="Jeske O."/>
            <person name="Meyerdierks A."/>
            <person name="Storesund J.E."/>
            <person name="Kallscheuer N."/>
            <person name="Luecker S."/>
            <person name="Lage O.M."/>
            <person name="Pohl T."/>
            <person name="Merkel B.J."/>
            <person name="Hornburger P."/>
            <person name="Mueller R.-W."/>
            <person name="Bruemmer F."/>
            <person name="Labrenz M."/>
            <person name="Spormann A.M."/>
            <person name="Op den Camp H."/>
            <person name="Overmann J."/>
            <person name="Amann R."/>
            <person name="Jetten M.S.M."/>
            <person name="Mascher T."/>
            <person name="Medema M.H."/>
            <person name="Devos D.P."/>
            <person name="Kaster A.-K."/>
            <person name="Ovreas L."/>
            <person name="Rohde M."/>
            <person name="Galperin M.Y."/>
            <person name="Jogler C."/>
        </authorList>
    </citation>
    <scope>NUCLEOTIDE SEQUENCE [LARGE SCALE GENOMIC DNA]</scope>
    <source>
        <strain evidence="2 3">Mal4</strain>
    </source>
</reference>
<keyword evidence="1" id="KW-0812">Transmembrane</keyword>
<evidence type="ECO:0000256" key="1">
    <source>
        <dbReference type="SAM" id="Phobius"/>
    </source>
</evidence>
<keyword evidence="3" id="KW-1185">Reference proteome</keyword>
<evidence type="ECO:0000313" key="3">
    <source>
        <dbReference type="Proteomes" id="UP000320496"/>
    </source>
</evidence>
<name>A0A517Z8Z8_9PLAN</name>
<feature type="transmembrane region" description="Helical" evidence="1">
    <location>
        <begin position="6"/>
        <end position="24"/>
    </location>
</feature>
<proteinExistence type="predicted"/>
<keyword evidence="1" id="KW-1133">Transmembrane helix</keyword>
<gene>
    <name evidence="2" type="ORF">Mal4_32770</name>
</gene>
<dbReference type="Proteomes" id="UP000320496">
    <property type="component" value="Chromosome"/>
</dbReference>
<sequence>MLGLIELIAIVALVGVIAIGLFGGSKGLRLPGMGHATLACPHCGKETRAGRPTCAHCRQDL</sequence>
<protein>
    <submittedName>
        <fullName evidence="2">Uncharacterized protein</fullName>
    </submittedName>
</protein>
<evidence type="ECO:0000313" key="2">
    <source>
        <dbReference type="EMBL" id="QDU38945.1"/>
    </source>
</evidence>
<dbReference type="AlphaFoldDB" id="A0A517Z8Z8"/>